<dbReference type="CDD" id="cd09272">
    <property type="entry name" value="RNase_HI_RT_Ty1"/>
    <property type="match status" value="1"/>
</dbReference>
<name>A0AA38WQ40_9ASTR</name>
<dbReference type="EMBL" id="JARYMX010000003">
    <property type="protein sequence ID" value="KAJ9556851.1"/>
    <property type="molecule type" value="Genomic_DNA"/>
</dbReference>
<comment type="caution">
    <text evidence="1">The sequence shown here is derived from an EMBL/GenBank/DDBJ whole genome shotgun (WGS) entry which is preliminary data.</text>
</comment>
<keyword evidence="2" id="KW-1185">Reference proteome</keyword>
<gene>
    <name evidence="1" type="ORF">OSB04_011465</name>
</gene>
<proteinExistence type="predicted"/>
<evidence type="ECO:0000313" key="2">
    <source>
        <dbReference type="Proteomes" id="UP001172457"/>
    </source>
</evidence>
<evidence type="ECO:0000313" key="1">
    <source>
        <dbReference type="EMBL" id="KAJ9556851.1"/>
    </source>
</evidence>
<organism evidence="1 2">
    <name type="scientific">Centaurea solstitialis</name>
    <name type="common">yellow star-thistle</name>
    <dbReference type="NCBI Taxonomy" id="347529"/>
    <lineage>
        <taxon>Eukaryota</taxon>
        <taxon>Viridiplantae</taxon>
        <taxon>Streptophyta</taxon>
        <taxon>Embryophyta</taxon>
        <taxon>Tracheophyta</taxon>
        <taxon>Spermatophyta</taxon>
        <taxon>Magnoliopsida</taxon>
        <taxon>eudicotyledons</taxon>
        <taxon>Gunneridae</taxon>
        <taxon>Pentapetalae</taxon>
        <taxon>asterids</taxon>
        <taxon>campanulids</taxon>
        <taxon>Asterales</taxon>
        <taxon>Asteraceae</taxon>
        <taxon>Carduoideae</taxon>
        <taxon>Cardueae</taxon>
        <taxon>Centaureinae</taxon>
        <taxon>Centaurea</taxon>
    </lineage>
</organism>
<dbReference type="Proteomes" id="UP001172457">
    <property type="component" value="Chromosome 3"/>
</dbReference>
<dbReference type="AlphaFoldDB" id="A0AA38WQ40"/>
<protein>
    <submittedName>
        <fullName evidence="1">Uncharacterized protein</fullName>
    </submittedName>
</protein>
<accession>A0AA38WQ40</accession>
<reference evidence="1" key="1">
    <citation type="submission" date="2023-03" db="EMBL/GenBank/DDBJ databases">
        <title>Chromosome-scale reference genome and RAD-based genetic map of yellow starthistle (Centaurea solstitialis) reveal putative structural variation and QTLs associated with invader traits.</title>
        <authorList>
            <person name="Reatini B."/>
            <person name="Cang F.A."/>
            <person name="Jiang Q."/>
            <person name="Mckibben M.T.W."/>
            <person name="Barker M.S."/>
            <person name="Rieseberg L.H."/>
            <person name="Dlugosch K.M."/>
        </authorList>
    </citation>
    <scope>NUCLEOTIDE SEQUENCE</scope>
    <source>
        <strain evidence="1">CAN-66</strain>
        <tissue evidence="1">Leaf</tissue>
    </source>
</reference>
<sequence>MFRVFGGYEDEISVTGYTYASFQTDIDDFRSQVRLYSKRRRDIMEELEAGYYRRFHYRGRVHCSIRRSKGTVVASISRPVDIYCDNSGAVAQAKEPRKHHKSRHYHHIREIIGIGDVRICKIPMEDNVTDPLTKPLARVKHEVHVNSIGMQYLDISSYFIVLPGMLELDPPVIDQTKIPLAGMSPRYDEKQLRINQRTKNRTGFALGSAPVSKEEGGENFLCSTGIITLCACLRLKHVPQLADHVIGICVYEPRTKNWAHSRKHKIAYVQQIIGMLSISVPDSDSSFCWKGLHLEAFLGHTTFSRV</sequence>